<feature type="region of interest" description="Disordered" evidence="5">
    <location>
        <begin position="694"/>
        <end position="720"/>
    </location>
</feature>
<organism evidence="7 8">
    <name type="scientific">Elysia marginata</name>
    <dbReference type="NCBI Taxonomy" id="1093978"/>
    <lineage>
        <taxon>Eukaryota</taxon>
        <taxon>Metazoa</taxon>
        <taxon>Spiralia</taxon>
        <taxon>Lophotrochozoa</taxon>
        <taxon>Mollusca</taxon>
        <taxon>Gastropoda</taxon>
        <taxon>Heterobranchia</taxon>
        <taxon>Euthyneura</taxon>
        <taxon>Panpulmonata</taxon>
        <taxon>Sacoglossa</taxon>
        <taxon>Placobranchoidea</taxon>
        <taxon>Plakobranchidae</taxon>
        <taxon>Elysia</taxon>
    </lineage>
</organism>
<feature type="compositionally biased region" description="Low complexity" evidence="5">
    <location>
        <begin position="480"/>
        <end position="494"/>
    </location>
</feature>
<feature type="region of interest" description="Disordered" evidence="5">
    <location>
        <begin position="1"/>
        <end position="35"/>
    </location>
</feature>
<evidence type="ECO:0000256" key="3">
    <source>
        <dbReference type="ARBA" id="ARBA00022833"/>
    </source>
</evidence>
<evidence type="ECO:0000256" key="5">
    <source>
        <dbReference type="SAM" id="MobiDB-lite"/>
    </source>
</evidence>
<feature type="compositionally biased region" description="Polar residues" evidence="5">
    <location>
        <begin position="13"/>
        <end position="26"/>
    </location>
</feature>
<protein>
    <submittedName>
        <fullName evidence="7">E3 ubiquitin-protein ligase RNF13</fullName>
    </submittedName>
</protein>
<feature type="compositionally biased region" description="Low complexity" evidence="5">
    <location>
        <begin position="502"/>
        <end position="514"/>
    </location>
</feature>
<evidence type="ECO:0000256" key="2">
    <source>
        <dbReference type="ARBA" id="ARBA00022771"/>
    </source>
</evidence>
<keyword evidence="2 4" id="KW-0863">Zinc-finger</keyword>
<comment type="caution">
    <text evidence="7">The sequence shown here is derived from an EMBL/GenBank/DDBJ whole genome shotgun (WGS) entry which is preliminary data.</text>
</comment>
<keyword evidence="3" id="KW-0862">Zinc</keyword>
<proteinExistence type="predicted"/>
<evidence type="ECO:0000313" key="7">
    <source>
        <dbReference type="EMBL" id="GFS10475.1"/>
    </source>
</evidence>
<dbReference type="PANTHER" id="PTHR45931:SF3">
    <property type="entry name" value="RING ZINC FINGER-CONTAINING PROTEIN"/>
    <property type="match status" value="1"/>
</dbReference>
<dbReference type="Gene3D" id="3.30.40.10">
    <property type="entry name" value="Zinc/RING finger domain, C3HC4 (zinc finger)"/>
    <property type="match status" value="1"/>
</dbReference>
<reference evidence="7 8" key="1">
    <citation type="journal article" date="2021" name="Elife">
        <title>Chloroplast acquisition without the gene transfer in kleptoplastic sea slugs, Plakobranchus ocellatus.</title>
        <authorList>
            <person name="Maeda T."/>
            <person name="Takahashi S."/>
            <person name="Yoshida T."/>
            <person name="Shimamura S."/>
            <person name="Takaki Y."/>
            <person name="Nagai Y."/>
            <person name="Toyoda A."/>
            <person name="Suzuki Y."/>
            <person name="Arimoto A."/>
            <person name="Ishii H."/>
            <person name="Satoh N."/>
            <person name="Nishiyama T."/>
            <person name="Hasebe M."/>
            <person name="Maruyama T."/>
            <person name="Minagawa J."/>
            <person name="Obokata J."/>
            <person name="Shigenobu S."/>
        </authorList>
    </citation>
    <scope>NUCLEOTIDE SEQUENCE [LARGE SCALE GENOMIC DNA]</scope>
</reference>
<name>A0AAV4ILE4_9GAST</name>
<keyword evidence="1" id="KW-0479">Metal-binding</keyword>
<gene>
    <name evidence="7" type="ORF">ElyMa_001324300</name>
</gene>
<dbReference type="GO" id="GO:0005634">
    <property type="term" value="C:nucleus"/>
    <property type="evidence" value="ECO:0007669"/>
    <property type="project" value="TreeGrafter"/>
</dbReference>
<evidence type="ECO:0000256" key="4">
    <source>
        <dbReference type="PROSITE-ProRule" id="PRU00175"/>
    </source>
</evidence>
<dbReference type="InterPro" id="IPR051834">
    <property type="entry name" value="RING_finger_E3_ligase"/>
</dbReference>
<dbReference type="GO" id="GO:0061630">
    <property type="term" value="F:ubiquitin protein ligase activity"/>
    <property type="evidence" value="ECO:0007669"/>
    <property type="project" value="TreeGrafter"/>
</dbReference>
<feature type="compositionally biased region" description="Basic and acidic residues" evidence="5">
    <location>
        <begin position="711"/>
        <end position="720"/>
    </location>
</feature>
<evidence type="ECO:0000259" key="6">
    <source>
        <dbReference type="PROSITE" id="PS50089"/>
    </source>
</evidence>
<dbReference type="SUPFAM" id="SSF57850">
    <property type="entry name" value="RING/U-box"/>
    <property type="match status" value="1"/>
</dbReference>
<dbReference type="Proteomes" id="UP000762676">
    <property type="component" value="Unassembled WGS sequence"/>
</dbReference>
<dbReference type="InterPro" id="IPR013083">
    <property type="entry name" value="Znf_RING/FYVE/PHD"/>
</dbReference>
<dbReference type="CDD" id="cd16454">
    <property type="entry name" value="RING-H2_PA-TM-RING"/>
    <property type="match status" value="1"/>
</dbReference>
<dbReference type="SMART" id="SM00184">
    <property type="entry name" value="RING"/>
    <property type="match status" value="1"/>
</dbReference>
<accession>A0AAV4ILE4</accession>
<feature type="domain" description="RING-type" evidence="6">
    <location>
        <begin position="105"/>
        <end position="147"/>
    </location>
</feature>
<dbReference type="EMBL" id="BMAT01002623">
    <property type="protein sequence ID" value="GFS10475.1"/>
    <property type="molecule type" value="Genomic_DNA"/>
</dbReference>
<dbReference type="InterPro" id="IPR001841">
    <property type="entry name" value="Znf_RING"/>
</dbReference>
<sequence length="720" mass="78674">MAAAAPIGGGTSGTWSVQAGSAPSGTGVSGPASAGVGTAGEEEDVFGEHYFHICIYIWVFVVVSSLIALSVKWGCCGRSLTRWEVKKLPLRKFHRTEGDECHDKCPICHESFHEGRLIRQLPCNHCYHSYCVDRWLVKMSNRCPLCKQRVSISLFCPWTKDRRNKAGGDGGSGSGGQERFSMAELEMEAPVDEAPPVPPLSTLTPNSWYGEDIMSGPSKFVIMRPGRPTRVIDVRENSKTSKAEFDTCGHLETAVRETRLDGCRGEGGDSNLTCGGCCKSQGDLGPAVTNIQDSKVGSSILVLNTTSASPSLCDHNHCRYHHHHIEQHQHLPMHHHQILDELHKSPSNRSSRSCSVSSDLPLLTSSNTSHCQACGAVQRFDEGKLDSSKCVCMCEGSKDDNGKSIAGPYSSIPSATTRLTATPELSRCQLARREGNPSGGRHLQVISLHNQDPLPCPSKLQKGGEDSNLTDCVCDIEPSLSPTSSKSSRPLSLPDETTVCLSSGSSSVLTGSGRSSDRVTTSRLSLPHHSVRATTNPLHPQSEITSMSLDMLPGHRNTFQPRHRSVIDTPITYLGSDMREERKSKDRNHKDSRRKEMKCSVEAIAPVSCHVLLPPELLERQSYPLNTDPLAMAKISDQHNLSSDLKNDLLYKNRGLEEAWQDWSISEPAIQSLPSDAAYQLDSVLTSVPASSVLFSEHSPPPPPARRTHRRSNDYTCKHL</sequence>
<evidence type="ECO:0000313" key="8">
    <source>
        <dbReference type="Proteomes" id="UP000762676"/>
    </source>
</evidence>
<dbReference type="GO" id="GO:0008270">
    <property type="term" value="F:zinc ion binding"/>
    <property type="evidence" value="ECO:0007669"/>
    <property type="project" value="UniProtKB-KW"/>
</dbReference>
<dbReference type="PANTHER" id="PTHR45931">
    <property type="entry name" value="SI:CH211-59O9.10"/>
    <property type="match status" value="1"/>
</dbReference>
<dbReference type="Pfam" id="PF13639">
    <property type="entry name" value="zf-RING_2"/>
    <property type="match status" value="1"/>
</dbReference>
<dbReference type="PROSITE" id="PS50089">
    <property type="entry name" value="ZF_RING_2"/>
    <property type="match status" value="1"/>
</dbReference>
<keyword evidence="8" id="KW-1185">Reference proteome</keyword>
<dbReference type="AlphaFoldDB" id="A0AAV4ILE4"/>
<feature type="region of interest" description="Disordered" evidence="5">
    <location>
        <begin position="577"/>
        <end position="597"/>
    </location>
</feature>
<evidence type="ECO:0000256" key="1">
    <source>
        <dbReference type="ARBA" id="ARBA00022723"/>
    </source>
</evidence>
<dbReference type="GO" id="GO:0006511">
    <property type="term" value="P:ubiquitin-dependent protein catabolic process"/>
    <property type="evidence" value="ECO:0007669"/>
    <property type="project" value="TreeGrafter"/>
</dbReference>
<feature type="region of interest" description="Disordered" evidence="5">
    <location>
        <begin position="480"/>
        <end position="524"/>
    </location>
</feature>